<evidence type="ECO:0000256" key="1">
    <source>
        <dbReference type="ARBA" id="ARBA00006484"/>
    </source>
</evidence>
<protein>
    <recommendedName>
        <fullName evidence="7">NAD(P)-binding protein</fullName>
    </recommendedName>
</protein>
<dbReference type="GO" id="GO:0016491">
    <property type="term" value="F:oxidoreductase activity"/>
    <property type="evidence" value="ECO:0007669"/>
    <property type="project" value="UniProtKB-KW"/>
</dbReference>
<name>A0A9N9Q3D4_9HELO</name>
<dbReference type="Pfam" id="PF00106">
    <property type="entry name" value="adh_short"/>
    <property type="match status" value="1"/>
</dbReference>
<gene>
    <name evidence="5" type="ORF">HYALB_00011791</name>
</gene>
<evidence type="ECO:0000256" key="2">
    <source>
        <dbReference type="ARBA" id="ARBA00022857"/>
    </source>
</evidence>
<dbReference type="InterPro" id="IPR002347">
    <property type="entry name" value="SDR_fam"/>
</dbReference>
<dbReference type="OrthoDB" id="191139at2759"/>
<dbReference type="InterPro" id="IPR036291">
    <property type="entry name" value="NAD(P)-bd_dom_sf"/>
</dbReference>
<reference evidence="5" key="1">
    <citation type="submission" date="2021-07" db="EMBL/GenBank/DDBJ databases">
        <authorList>
            <person name="Durling M."/>
        </authorList>
    </citation>
    <scope>NUCLEOTIDE SEQUENCE</scope>
</reference>
<organism evidence="5 6">
    <name type="scientific">Hymenoscyphus albidus</name>
    <dbReference type="NCBI Taxonomy" id="595503"/>
    <lineage>
        <taxon>Eukaryota</taxon>
        <taxon>Fungi</taxon>
        <taxon>Dikarya</taxon>
        <taxon>Ascomycota</taxon>
        <taxon>Pezizomycotina</taxon>
        <taxon>Leotiomycetes</taxon>
        <taxon>Helotiales</taxon>
        <taxon>Helotiaceae</taxon>
        <taxon>Hymenoscyphus</taxon>
    </lineage>
</organism>
<dbReference type="PRINTS" id="PR00081">
    <property type="entry name" value="GDHRDH"/>
</dbReference>
<dbReference type="Proteomes" id="UP000701801">
    <property type="component" value="Unassembled WGS sequence"/>
</dbReference>
<feature type="region of interest" description="Disordered" evidence="4">
    <location>
        <begin position="1"/>
        <end position="20"/>
    </location>
</feature>
<dbReference type="SUPFAM" id="SSF51735">
    <property type="entry name" value="NAD(P)-binding Rossmann-fold domains"/>
    <property type="match status" value="1"/>
</dbReference>
<dbReference type="EMBL" id="CAJVRM010000246">
    <property type="protein sequence ID" value="CAG8978210.1"/>
    <property type="molecule type" value="Genomic_DNA"/>
</dbReference>
<dbReference type="PANTHER" id="PTHR24320:SF236">
    <property type="entry name" value="SHORT-CHAIN DEHYDROGENASE-RELATED"/>
    <property type="match status" value="1"/>
</dbReference>
<keyword evidence="2" id="KW-0521">NADP</keyword>
<dbReference type="Gene3D" id="3.40.50.720">
    <property type="entry name" value="NAD(P)-binding Rossmann-like Domain"/>
    <property type="match status" value="1"/>
</dbReference>
<dbReference type="AlphaFoldDB" id="A0A9N9Q3D4"/>
<accession>A0A9N9Q3D4</accession>
<keyword evidence="6" id="KW-1185">Reference proteome</keyword>
<evidence type="ECO:0008006" key="7">
    <source>
        <dbReference type="Google" id="ProtNLM"/>
    </source>
</evidence>
<comment type="caution">
    <text evidence="5">The sequence shown here is derived from an EMBL/GenBank/DDBJ whole genome shotgun (WGS) entry which is preliminary data.</text>
</comment>
<comment type="similarity">
    <text evidence="1">Belongs to the short-chain dehydrogenases/reductases (SDR) family.</text>
</comment>
<evidence type="ECO:0000313" key="5">
    <source>
        <dbReference type="EMBL" id="CAG8978210.1"/>
    </source>
</evidence>
<proteinExistence type="inferred from homology"/>
<evidence type="ECO:0000256" key="3">
    <source>
        <dbReference type="ARBA" id="ARBA00023002"/>
    </source>
</evidence>
<sequence length="332" mass="35814">MGATLSQFFPPTPSLTENNLPSQQGRTFLITGGYSGVGLELSKILYSAGGSVYIAGRSESSARAAIEEIKAGAKNVEGAGHLSFLYLDLSDLSLIKGSAMEFLEKEGRLDVLFNNAGVSQPPVGSVSKQGHELQVATNCLGPFLFTSLLLPVLRETAASLNAPEGSVRIVWTSSQVVDLSAPTGGLVMQELDTPPKDNFGNYVNSKTGNWFLASEFGKQVKNNGILSVVQKPTCAKNPGNLKTNLMRNKIWMMYMSYPLLYPGKLGAYTALWAGVSHELNLDDSGGYVILWGRKHPGPRVDLLDALKTIEEAGTGRANEFWKWCVAKTVDYS</sequence>
<evidence type="ECO:0000313" key="6">
    <source>
        <dbReference type="Proteomes" id="UP000701801"/>
    </source>
</evidence>
<keyword evidence="3" id="KW-0560">Oxidoreductase</keyword>
<dbReference type="PANTHER" id="PTHR24320">
    <property type="entry name" value="RETINOL DEHYDROGENASE"/>
    <property type="match status" value="1"/>
</dbReference>
<evidence type="ECO:0000256" key="4">
    <source>
        <dbReference type="SAM" id="MobiDB-lite"/>
    </source>
</evidence>